<feature type="active site" evidence="1">
    <location>
        <position position="290"/>
    </location>
</feature>
<name>A0ABS6WL88_9HYPH</name>
<organism evidence="4 5">
    <name type="scientific">Pseudohoeflea coraliihabitans</name>
    <dbReference type="NCBI Taxonomy" id="2860393"/>
    <lineage>
        <taxon>Bacteria</taxon>
        <taxon>Pseudomonadati</taxon>
        <taxon>Pseudomonadota</taxon>
        <taxon>Alphaproteobacteria</taxon>
        <taxon>Hyphomicrobiales</taxon>
        <taxon>Rhizobiaceae</taxon>
        <taxon>Pseudohoeflea</taxon>
    </lineage>
</organism>
<dbReference type="InterPro" id="IPR029510">
    <property type="entry name" value="Ald_DH_CS_GLU"/>
</dbReference>
<dbReference type="PANTHER" id="PTHR11699">
    <property type="entry name" value="ALDEHYDE DEHYDROGENASE-RELATED"/>
    <property type="match status" value="1"/>
</dbReference>
<dbReference type="EMBL" id="JAHWQX010000001">
    <property type="protein sequence ID" value="MBW3096640.1"/>
    <property type="molecule type" value="Genomic_DNA"/>
</dbReference>
<feature type="domain" description="Aldehyde dehydrogenase" evidence="3">
    <location>
        <begin position="54"/>
        <end position="516"/>
    </location>
</feature>
<comment type="similarity">
    <text evidence="2">Belongs to the aldehyde dehydrogenase family.</text>
</comment>
<accession>A0ABS6WL88</accession>
<proteinExistence type="inferred from homology"/>
<evidence type="ECO:0000313" key="4">
    <source>
        <dbReference type="EMBL" id="MBW3096640.1"/>
    </source>
</evidence>
<sequence length="522" mass="55550">MPHHSACRISPHRNPANEGVFDVTTQQGTTDLHAMAANLSLPGEAFIDGGFRPAASGKVFENVNPATGAVLNTVAACDAADVDTAVAAGRRAFKEGSWSRVAPEERKAVLIRLAELIRADAEALATMESLDSGKTITDCRNEIGHEVPAFFQWYGELIDKTFGKIAPTDEQTLALILQEPIGVAGVVLPWNFPLLMAAWKVAPALAAGCSVVVKPAEQTPLTALRLAQLALEAGVPAGVLNVVPGFGETAGQAIGRHADIDVVSFTGSTEIGAMFLRYASDSNLKPVGLEMGGKSPFIVLDDAEINEALIENAVMAALWNGGQNCSANMRQYVSAGRKAEYLDKVSARISRLKVGDPLDPETDIGAMVSSEHRDRVMSYIEKGVSEGARLVRGGGGLEGSDGFFVLPTLFDDVTQEMTIAREEIFGPVLGVIPFDTAEAALEMAADSVYGLHASVFTRDIDRALHFARRLPCGTISINSFSEGDIKTPFGGYKRSGSLARDNGTEAMQQYLQAKTVWIARSS</sequence>
<dbReference type="Pfam" id="PF00171">
    <property type="entry name" value="Aldedh"/>
    <property type="match status" value="1"/>
</dbReference>
<gene>
    <name evidence="4" type="ORF">KY465_05050</name>
</gene>
<dbReference type="InterPro" id="IPR015590">
    <property type="entry name" value="Aldehyde_DH_dom"/>
</dbReference>
<evidence type="ECO:0000259" key="3">
    <source>
        <dbReference type="Pfam" id="PF00171"/>
    </source>
</evidence>
<evidence type="ECO:0000313" key="5">
    <source>
        <dbReference type="Proteomes" id="UP001430804"/>
    </source>
</evidence>
<dbReference type="Proteomes" id="UP001430804">
    <property type="component" value="Unassembled WGS sequence"/>
</dbReference>
<keyword evidence="2" id="KW-0560">Oxidoreductase</keyword>
<dbReference type="PROSITE" id="PS00687">
    <property type="entry name" value="ALDEHYDE_DEHYDR_GLU"/>
    <property type="match status" value="1"/>
</dbReference>
<comment type="caution">
    <text evidence="4">The sequence shown here is derived from an EMBL/GenBank/DDBJ whole genome shotgun (WGS) entry which is preliminary data.</text>
</comment>
<protein>
    <submittedName>
        <fullName evidence="4">Aldehyde dehydrogenase</fullName>
    </submittedName>
</protein>
<evidence type="ECO:0000256" key="2">
    <source>
        <dbReference type="RuleBase" id="RU003345"/>
    </source>
</evidence>
<reference evidence="4" key="1">
    <citation type="submission" date="2021-07" db="EMBL/GenBank/DDBJ databases">
        <title>Pseudohoeflea marina sp. nov. a polyhydroxyalcanoate-producing bacterium.</title>
        <authorList>
            <person name="Zheng W."/>
            <person name="Yu S."/>
            <person name="Huang Y."/>
        </authorList>
    </citation>
    <scope>NUCLEOTIDE SEQUENCE</scope>
    <source>
        <strain evidence="4">DP4N28-3</strain>
    </source>
</reference>
<dbReference type="CDD" id="cd07112">
    <property type="entry name" value="ALDH_GABALDH-PuuC"/>
    <property type="match status" value="1"/>
</dbReference>
<evidence type="ECO:0000256" key="1">
    <source>
        <dbReference type="PROSITE-ProRule" id="PRU10007"/>
    </source>
</evidence>
<keyword evidence="5" id="KW-1185">Reference proteome</keyword>